<comment type="caution">
    <text evidence="1">The sequence shown here is derived from an EMBL/GenBank/DDBJ whole genome shotgun (WGS) entry which is preliminary data.</text>
</comment>
<evidence type="ECO:0000313" key="2">
    <source>
        <dbReference type="Proteomes" id="UP001180020"/>
    </source>
</evidence>
<reference evidence="1" key="2">
    <citation type="submission" date="2023-06" db="EMBL/GenBank/DDBJ databases">
        <authorList>
            <person name="Ma L."/>
            <person name="Liu K.-W."/>
            <person name="Li Z."/>
            <person name="Hsiao Y.-Y."/>
            <person name="Qi Y."/>
            <person name="Fu T."/>
            <person name="Tang G."/>
            <person name="Zhang D."/>
            <person name="Sun W.-H."/>
            <person name="Liu D.-K."/>
            <person name="Li Y."/>
            <person name="Chen G.-Z."/>
            <person name="Liu X.-D."/>
            <person name="Liao X.-Y."/>
            <person name="Jiang Y.-T."/>
            <person name="Yu X."/>
            <person name="Hao Y."/>
            <person name="Huang J."/>
            <person name="Zhao X.-W."/>
            <person name="Ke S."/>
            <person name="Chen Y.-Y."/>
            <person name="Wu W.-L."/>
            <person name="Hsu J.-L."/>
            <person name="Lin Y.-F."/>
            <person name="Huang M.-D."/>
            <person name="Li C.-Y."/>
            <person name="Huang L."/>
            <person name="Wang Z.-W."/>
            <person name="Zhao X."/>
            <person name="Zhong W.-Y."/>
            <person name="Peng D.-H."/>
            <person name="Ahmad S."/>
            <person name="Lan S."/>
            <person name="Zhang J.-S."/>
            <person name="Tsai W.-C."/>
            <person name="Van De Peer Y."/>
            <person name="Liu Z.-J."/>
        </authorList>
    </citation>
    <scope>NUCLEOTIDE SEQUENCE</scope>
    <source>
        <strain evidence="1">CP</strain>
        <tissue evidence="1">Leaves</tissue>
    </source>
</reference>
<dbReference type="AlphaFoldDB" id="A0AAV9CZF5"/>
<accession>A0AAV9CZF5</accession>
<protein>
    <submittedName>
        <fullName evidence="1">Uncharacterized protein</fullName>
    </submittedName>
</protein>
<dbReference type="Proteomes" id="UP001180020">
    <property type="component" value="Unassembled WGS sequence"/>
</dbReference>
<organism evidence="1 2">
    <name type="scientific">Acorus calamus</name>
    <name type="common">Sweet flag</name>
    <dbReference type="NCBI Taxonomy" id="4465"/>
    <lineage>
        <taxon>Eukaryota</taxon>
        <taxon>Viridiplantae</taxon>
        <taxon>Streptophyta</taxon>
        <taxon>Embryophyta</taxon>
        <taxon>Tracheophyta</taxon>
        <taxon>Spermatophyta</taxon>
        <taxon>Magnoliopsida</taxon>
        <taxon>Liliopsida</taxon>
        <taxon>Acoraceae</taxon>
        <taxon>Acorus</taxon>
    </lineage>
</organism>
<evidence type="ECO:0000313" key="1">
    <source>
        <dbReference type="EMBL" id="KAK1294131.1"/>
    </source>
</evidence>
<proteinExistence type="predicted"/>
<reference evidence="1" key="1">
    <citation type="journal article" date="2023" name="Nat. Commun.">
        <title>Diploid and tetraploid genomes of Acorus and the evolution of monocots.</title>
        <authorList>
            <person name="Ma L."/>
            <person name="Liu K.W."/>
            <person name="Li Z."/>
            <person name="Hsiao Y.Y."/>
            <person name="Qi Y."/>
            <person name="Fu T."/>
            <person name="Tang G.D."/>
            <person name="Zhang D."/>
            <person name="Sun W.H."/>
            <person name="Liu D.K."/>
            <person name="Li Y."/>
            <person name="Chen G.Z."/>
            <person name="Liu X.D."/>
            <person name="Liao X.Y."/>
            <person name="Jiang Y.T."/>
            <person name="Yu X."/>
            <person name="Hao Y."/>
            <person name="Huang J."/>
            <person name="Zhao X.W."/>
            <person name="Ke S."/>
            <person name="Chen Y.Y."/>
            <person name="Wu W.L."/>
            <person name="Hsu J.L."/>
            <person name="Lin Y.F."/>
            <person name="Huang M.D."/>
            <person name="Li C.Y."/>
            <person name="Huang L."/>
            <person name="Wang Z.W."/>
            <person name="Zhao X."/>
            <person name="Zhong W.Y."/>
            <person name="Peng D.H."/>
            <person name="Ahmad S."/>
            <person name="Lan S."/>
            <person name="Zhang J.S."/>
            <person name="Tsai W.C."/>
            <person name="Van de Peer Y."/>
            <person name="Liu Z.J."/>
        </authorList>
    </citation>
    <scope>NUCLEOTIDE SEQUENCE</scope>
    <source>
        <strain evidence="1">CP</strain>
    </source>
</reference>
<keyword evidence="2" id="KW-1185">Reference proteome</keyword>
<dbReference type="PANTHER" id="PTHR32387">
    <property type="entry name" value="WU:FJ29H11"/>
    <property type="match status" value="1"/>
</dbReference>
<sequence length="696" mass="79587">MGSLPVDIPLIDLEFYGKRIEKYKEELKAIGVMFDFGEACKFIGKHFMSLASSHNLTRSKVFSMLKFMRFLREKYLPTEDFVKSVMSGYWLKTVAGMSSPIGSILPDSEWTAASIISHLPFIDSEYYGDDILRYNTELQLLGVVVGFNRNYQLVVDNFEWPLYMASITTNDGLRSPSECFLFDSDWNCLMSVAYGVPLIDVKFYGSQIQSYKDELKKIGVVVRFEEASIAVSKRFKTLALKNSLTKEQVLSLLACYRQMKETKLRFPTKLMRKAQKYKWLKTQLGFRTPADSILFDEEWMSISRIASLPVIDDDHYGKGIYEYKDEMKDFGITVEFQMGPRFVITSLCIPTYSAGIAPDSMIALLKCIHNLKSGSVKVSFPKEFASHISKKWLKMVAGYRSPKECILFDSIWASHLEREDGPFIDEDFYGSDIKTYKAELNLQVLEMFNWVPDNKTANWVWIPNGDDNGKWDVFNKANLRSVFVWYPQPSLASVTRTKLYQIYASVGVRTISKSVKIERAFKTKGRGDARNVNKRYAMVRDGLFRIVLAFLSDPSLELSTEKRHQTVKCIHELKFLETDEPVVVRYSLPMSGGKAVTVEVSRSFDGSRRAPNCTFRRSTSPPRRGRGSNSTYFSQIVSEGLMWDETDRIGGLSELIKLGCLLKFEKDAVNFLLMTKNLHVLVEDEQFLISEVSSSV</sequence>
<dbReference type="PANTHER" id="PTHR32387:SF3">
    <property type="entry name" value="ATP_DNA BINDING PROTEIN"/>
    <property type="match status" value="1"/>
</dbReference>
<gene>
    <name evidence="1" type="ORF">QJS10_CPA16g00870</name>
</gene>
<dbReference type="EMBL" id="JAUJYO010000016">
    <property type="protein sequence ID" value="KAK1294131.1"/>
    <property type="molecule type" value="Genomic_DNA"/>
</dbReference>
<name>A0AAV9CZF5_ACOCL</name>
<dbReference type="InterPro" id="IPR052957">
    <property type="entry name" value="Auxin_embryo_med"/>
</dbReference>